<feature type="region of interest" description="Disordered" evidence="1">
    <location>
        <begin position="133"/>
        <end position="172"/>
    </location>
</feature>
<dbReference type="Proteomes" id="UP000001029">
    <property type="component" value="Chromosome"/>
</dbReference>
<keyword evidence="3" id="KW-1185">Reference proteome</keyword>
<proteinExistence type="predicted"/>
<protein>
    <submittedName>
        <fullName evidence="2">Uncharacterized protein</fullName>
    </submittedName>
</protein>
<accession>B2KDV4</accession>
<dbReference type="STRING" id="445932.Emin_1148"/>
<dbReference type="AlphaFoldDB" id="B2KDV4"/>
<dbReference type="RefSeq" id="WP_012415315.1">
    <property type="nucleotide sequence ID" value="NC_010644.1"/>
</dbReference>
<organism evidence="2 3">
    <name type="scientific">Elusimicrobium minutum (strain Pei191)</name>
    <dbReference type="NCBI Taxonomy" id="445932"/>
    <lineage>
        <taxon>Bacteria</taxon>
        <taxon>Pseudomonadati</taxon>
        <taxon>Elusimicrobiota</taxon>
        <taxon>Elusimicrobia</taxon>
        <taxon>Elusimicrobiales</taxon>
        <taxon>Elusimicrobiaceae</taxon>
        <taxon>Elusimicrobium</taxon>
    </lineage>
</organism>
<evidence type="ECO:0000313" key="3">
    <source>
        <dbReference type="Proteomes" id="UP000001029"/>
    </source>
</evidence>
<dbReference type="KEGG" id="emi:Emin_1148"/>
<name>B2KDV4_ELUMP</name>
<sequence>MKLIKLLLLLLIFAGGVYIGNIYLPQKDASAASAISMPDLKTFGTDINQFTLEKTHETIKAVEAALNASPNVDKETAKSLVNSLETTLLLQAYQIRKYRYQAEIAKNNNGSPTTSEYSKAAADYNSSKKTLEKYFEDQKDARDASQASIAAEESQKEAEQAAAPANGTTQGK</sequence>
<evidence type="ECO:0000256" key="1">
    <source>
        <dbReference type="SAM" id="MobiDB-lite"/>
    </source>
</evidence>
<feature type="compositionally biased region" description="Basic and acidic residues" evidence="1">
    <location>
        <begin position="133"/>
        <end position="143"/>
    </location>
</feature>
<dbReference type="HOGENOM" id="CLU_1552892_0_0_0"/>
<gene>
    <name evidence="2" type="ordered locus">Emin_1148</name>
</gene>
<evidence type="ECO:0000313" key="2">
    <source>
        <dbReference type="EMBL" id="ACC98700.1"/>
    </source>
</evidence>
<dbReference type="EMBL" id="CP001055">
    <property type="protein sequence ID" value="ACC98700.1"/>
    <property type="molecule type" value="Genomic_DNA"/>
</dbReference>
<reference evidence="2 3" key="1">
    <citation type="journal article" date="2009" name="Appl. Environ. Microbiol.">
        <title>Genomic analysis of 'Elusimicrobium minutum,' the first cultivated representative of the phylum 'Elusimicrobia' (formerly termite group 1).</title>
        <authorList>
            <person name="Herlemann D.P.R."/>
            <person name="Geissinger O."/>
            <person name="Ikeda-Ohtsubo W."/>
            <person name="Kunin V."/>
            <person name="Sun H."/>
            <person name="Lapidus A."/>
            <person name="Hugenholtz P."/>
            <person name="Brune A."/>
        </authorList>
    </citation>
    <scope>NUCLEOTIDE SEQUENCE [LARGE SCALE GENOMIC DNA]</scope>
    <source>
        <strain evidence="2 3">Pei191</strain>
    </source>
</reference>